<protein>
    <recommendedName>
        <fullName evidence="1">Carrier domain-containing protein</fullName>
    </recommendedName>
</protein>
<accession>A0ABN3V474</accession>
<comment type="caution">
    <text evidence="2">The sequence shown here is derived from an EMBL/GenBank/DDBJ whole genome shotgun (WGS) entry which is preliminary data.</text>
</comment>
<evidence type="ECO:0000259" key="1">
    <source>
        <dbReference type="PROSITE" id="PS50075"/>
    </source>
</evidence>
<keyword evidence="3" id="KW-1185">Reference proteome</keyword>
<feature type="domain" description="Carrier" evidence="1">
    <location>
        <begin position="2"/>
        <end position="80"/>
    </location>
</feature>
<dbReference type="PROSITE" id="PS50075">
    <property type="entry name" value="CARRIER"/>
    <property type="match status" value="1"/>
</dbReference>
<organism evidence="2 3">
    <name type="scientific">Saccharopolyspora taberi</name>
    <dbReference type="NCBI Taxonomy" id="60895"/>
    <lineage>
        <taxon>Bacteria</taxon>
        <taxon>Bacillati</taxon>
        <taxon>Actinomycetota</taxon>
        <taxon>Actinomycetes</taxon>
        <taxon>Pseudonocardiales</taxon>
        <taxon>Pseudonocardiaceae</taxon>
        <taxon>Saccharopolyspora</taxon>
    </lineage>
</organism>
<dbReference type="RefSeq" id="WP_344677930.1">
    <property type="nucleotide sequence ID" value="NZ_BAAAUX010000003.1"/>
</dbReference>
<gene>
    <name evidence="2" type="ORF">GCM10010470_07530</name>
</gene>
<reference evidence="2 3" key="1">
    <citation type="journal article" date="2019" name="Int. J. Syst. Evol. Microbiol.">
        <title>The Global Catalogue of Microorganisms (GCM) 10K type strain sequencing project: providing services to taxonomists for standard genome sequencing and annotation.</title>
        <authorList>
            <consortium name="The Broad Institute Genomics Platform"/>
            <consortium name="The Broad Institute Genome Sequencing Center for Infectious Disease"/>
            <person name="Wu L."/>
            <person name="Ma J."/>
        </authorList>
    </citation>
    <scope>NUCLEOTIDE SEQUENCE [LARGE SCALE GENOMIC DNA]</scope>
    <source>
        <strain evidence="2 3">JCM 9383</strain>
    </source>
</reference>
<sequence length="80" mass="8839">MSQDKAAIEQLTVEWAAQLLDDSDVTPQDNFIDLGGHSILALRMNRYAKERLGAEYNLMVLFESDLAAAAEELASRVAAR</sequence>
<dbReference type="Proteomes" id="UP001500979">
    <property type="component" value="Unassembled WGS sequence"/>
</dbReference>
<dbReference type="InterPro" id="IPR036736">
    <property type="entry name" value="ACP-like_sf"/>
</dbReference>
<evidence type="ECO:0000313" key="2">
    <source>
        <dbReference type="EMBL" id="GAA2777089.1"/>
    </source>
</evidence>
<dbReference type="SUPFAM" id="SSF47336">
    <property type="entry name" value="ACP-like"/>
    <property type="match status" value="1"/>
</dbReference>
<dbReference type="InterPro" id="IPR009081">
    <property type="entry name" value="PP-bd_ACP"/>
</dbReference>
<name>A0ABN3V474_9PSEU</name>
<dbReference type="Pfam" id="PF00550">
    <property type="entry name" value="PP-binding"/>
    <property type="match status" value="1"/>
</dbReference>
<proteinExistence type="predicted"/>
<evidence type="ECO:0000313" key="3">
    <source>
        <dbReference type="Proteomes" id="UP001500979"/>
    </source>
</evidence>
<dbReference type="Gene3D" id="1.10.1200.10">
    <property type="entry name" value="ACP-like"/>
    <property type="match status" value="1"/>
</dbReference>
<dbReference type="EMBL" id="BAAAUX010000003">
    <property type="protein sequence ID" value="GAA2777089.1"/>
    <property type="molecule type" value="Genomic_DNA"/>
</dbReference>